<dbReference type="Proteomes" id="UP000031516">
    <property type="component" value="Unassembled WGS sequence"/>
</dbReference>
<dbReference type="Pfam" id="PF03547">
    <property type="entry name" value="Mem_trans"/>
    <property type="match status" value="1"/>
</dbReference>
<proteinExistence type="predicted"/>
<feature type="transmembrane region" description="Helical" evidence="5">
    <location>
        <begin position="401"/>
        <end position="421"/>
    </location>
</feature>
<keyword evidence="4 5" id="KW-0472">Membrane</keyword>
<dbReference type="PANTHER" id="PTHR31274:SF3">
    <property type="entry name" value="PROTEIN ECM3"/>
    <property type="match status" value="1"/>
</dbReference>
<protein>
    <submittedName>
        <fullName evidence="6">WGS project CCBQ000000000 data, contig 00015</fullName>
    </submittedName>
</protein>
<accession>A0A0A8LBF7</accession>
<keyword evidence="3 5" id="KW-1133">Transmembrane helix</keyword>
<organism evidence="6 7">
    <name type="scientific">Kluyveromyces dobzhanskii CBS 2104</name>
    <dbReference type="NCBI Taxonomy" id="1427455"/>
    <lineage>
        <taxon>Eukaryota</taxon>
        <taxon>Fungi</taxon>
        <taxon>Dikarya</taxon>
        <taxon>Ascomycota</taxon>
        <taxon>Saccharomycotina</taxon>
        <taxon>Saccharomycetes</taxon>
        <taxon>Saccharomycetales</taxon>
        <taxon>Saccharomycetaceae</taxon>
        <taxon>Kluyveromyces</taxon>
    </lineage>
</organism>
<comment type="subcellular location">
    <subcellularLocation>
        <location evidence="1">Membrane</location>
        <topology evidence="1">Multi-pass membrane protein</topology>
    </subcellularLocation>
</comment>
<dbReference type="AlphaFoldDB" id="A0A0A8LBF7"/>
<feature type="transmembrane region" description="Helical" evidence="5">
    <location>
        <begin position="356"/>
        <end position="376"/>
    </location>
</feature>
<feature type="transmembrane region" description="Helical" evidence="5">
    <location>
        <begin position="472"/>
        <end position="497"/>
    </location>
</feature>
<gene>
    <name evidence="6" type="ORF">KLDO_g3688</name>
</gene>
<evidence type="ECO:0000256" key="3">
    <source>
        <dbReference type="ARBA" id="ARBA00022989"/>
    </source>
</evidence>
<dbReference type="GO" id="GO:0016020">
    <property type="term" value="C:membrane"/>
    <property type="evidence" value="ECO:0007669"/>
    <property type="project" value="UniProtKB-SubCell"/>
</dbReference>
<evidence type="ECO:0000313" key="6">
    <source>
        <dbReference type="EMBL" id="CDO95448.1"/>
    </source>
</evidence>
<name>A0A0A8LBF7_9SACH</name>
<feature type="transmembrane region" description="Helical" evidence="5">
    <location>
        <begin position="105"/>
        <end position="123"/>
    </location>
</feature>
<dbReference type="GO" id="GO:0055085">
    <property type="term" value="P:transmembrane transport"/>
    <property type="evidence" value="ECO:0007669"/>
    <property type="project" value="InterPro"/>
</dbReference>
<dbReference type="InterPro" id="IPR040254">
    <property type="entry name" value="Ecm3-like"/>
</dbReference>
<dbReference type="InterPro" id="IPR004776">
    <property type="entry name" value="Mem_transp_PIN-like"/>
</dbReference>
<feature type="transmembrane region" description="Helical" evidence="5">
    <location>
        <begin position="509"/>
        <end position="534"/>
    </location>
</feature>
<evidence type="ECO:0000256" key="4">
    <source>
        <dbReference type="ARBA" id="ARBA00023136"/>
    </source>
</evidence>
<evidence type="ECO:0000313" key="7">
    <source>
        <dbReference type="Proteomes" id="UP000031516"/>
    </source>
</evidence>
<evidence type="ECO:0000256" key="5">
    <source>
        <dbReference type="SAM" id="Phobius"/>
    </source>
</evidence>
<keyword evidence="2 5" id="KW-0812">Transmembrane</keyword>
<keyword evidence="7" id="KW-1185">Reference proteome</keyword>
<comment type="caution">
    <text evidence="6">The sequence shown here is derived from an EMBL/GenBank/DDBJ whole genome shotgun (WGS) entry which is preliminary data.</text>
</comment>
<evidence type="ECO:0000256" key="2">
    <source>
        <dbReference type="ARBA" id="ARBA00022692"/>
    </source>
</evidence>
<reference evidence="6 7" key="1">
    <citation type="submission" date="2014-03" db="EMBL/GenBank/DDBJ databases">
        <title>The genome of Kluyveromyces dobzhanskii.</title>
        <authorList>
            <person name="Nystedt B."/>
            <person name="Astrom S."/>
        </authorList>
    </citation>
    <scope>NUCLEOTIDE SEQUENCE [LARGE SCALE GENOMIC DNA]</scope>
    <source>
        <strain evidence="6 7">CBS 2104</strain>
    </source>
</reference>
<dbReference type="OrthoDB" id="435607at2759"/>
<dbReference type="PANTHER" id="PTHR31274">
    <property type="entry name" value="PROTEIN ECM3"/>
    <property type="match status" value="1"/>
</dbReference>
<evidence type="ECO:0000256" key="1">
    <source>
        <dbReference type="ARBA" id="ARBA00004141"/>
    </source>
</evidence>
<dbReference type="EMBL" id="CCBQ010000045">
    <property type="protein sequence ID" value="CDO95448.1"/>
    <property type="molecule type" value="Genomic_DNA"/>
</dbReference>
<feature type="transmembrane region" description="Helical" evidence="5">
    <location>
        <begin position="72"/>
        <end position="93"/>
    </location>
</feature>
<feature type="transmembrane region" description="Helical" evidence="5">
    <location>
        <begin position="143"/>
        <end position="162"/>
    </location>
</feature>
<sequence>MGLTIGQAIWSSVKPIIKIYLIIGTGFALARGNILTVAATRTLSDIVLTVLLPSLSFNKIVTSIDDGDAKDVGIICLTSVMIFGTGLFFAFVVRRFLPVPKQWRGGILAGGMFPNISDLPIAILQTMDQGLLFTEEEGNKGIASVIIFLAMFMICVFNLGGFRLIENDFKYADEENASPPSVTPEVPVRTNVSQFNINTDSQSFSSKENQHGPNSVNSNEAAISPIQLAEDSVISRNFTNGTMSSAANSLPSSIRSIDLRSMPAESVTDLIREYTNVDQYGGRRDSVASVVRNRSDSQSQNNIKREMTDLKRIVTSDATVTGKDIKDSANFLPSKLKKIPGVSVLLFFLKNFLRPCSMAVFSGLIIAFVPWLKALFVQNSTTPYMPSAPDGQPPLNFLMDYTGYLGNASVPFGLMLLGATLGRLKLTKLYPGFWKSAVCLVIVRLCIMPIFGVLWCDRLVKAGWLSWEHDSMLLLVIVLDWGLPTMTTIIFFTASFTPPNSEDTTQMDCVAFFLILQYPVLIISMPFLLTYFLLVQMKV</sequence>
<feature type="transmembrane region" description="Helical" evidence="5">
    <location>
        <begin position="433"/>
        <end position="452"/>
    </location>
</feature>